<dbReference type="Gene3D" id="3.40.50.880">
    <property type="match status" value="1"/>
</dbReference>
<dbReference type="InterPro" id="IPR006104">
    <property type="entry name" value="Glyco_hydro_2_N"/>
</dbReference>
<organism evidence="3">
    <name type="scientific">Roseihalotalea indica</name>
    <dbReference type="NCBI Taxonomy" id="2867963"/>
    <lineage>
        <taxon>Bacteria</taxon>
        <taxon>Pseudomonadati</taxon>
        <taxon>Bacteroidota</taxon>
        <taxon>Cytophagia</taxon>
        <taxon>Cytophagales</taxon>
        <taxon>Catalimonadaceae</taxon>
        <taxon>Roseihalotalea</taxon>
    </lineage>
</organism>
<dbReference type="PANTHER" id="PTHR36848:SF2">
    <property type="entry name" value="SECRETED PROTEIN"/>
    <property type="match status" value="1"/>
</dbReference>
<dbReference type="SUPFAM" id="SSF49785">
    <property type="entry name" value="Galactose-binding domain-like"/>
    <property type="match status" value="1"/>
</dbReference>
<dbReference type="EMBL" id="CP120682">
    <property type="protein sequence ID" value="WKN35759.1"/>
    <property type="molecule type" value="Genomic_DNA"/>
</dbReference>
<sequence>MPNPFRITILLFPVLICLLLHPTLLSAQSTEFAGWPEISQSTRPWARWWWMGNAVDHPNIKSQLEQYAKAGLGGVEITPIYGAKGYEDQYLKYLSPKWMDALRYTVQIADSLGMAVDMSLGTGWPFGGPQVTPEYAASKLIVQTYDISSGEAMPTIVVDDSLQRALGATLMGITAYDEQGKAQIITEKVAEDGSLDWSPEAGDWKLYAIFSGKTRQQVKRAAPGGAGYTLDHLSEEALPVYLERFDNAFGENPPRIRSFFNDSYEVYNADFSPKLLEIFEQQQGYDVRKYLRELLTEEDSDISRRVKADYYETMGYMLLHNFTEPWSEWIHQHGALSRNQAHGSPGNLIDLYAAVDIPECETFGSTRFPIPNLPQYTNDTRNVEPDPVMMKFATSASNVLGKPFTSSETFTWLGEHFKVALSQAKPEVEQVFLAGVNHVFFHGTTYSPEQAGWPGWLFYASVNFAPSNSWWPHLNGLNDYIARCQSVLQAGRADGDALIYWPIQDVWYDAPLNKLDRQLTIHGIEEWLHPTPFYELTETLMDRGYQVDFVSDQLLDSLEVKESGLQTSDAASRYEALIIPPAHMMTVATFERILSLAEAGSTVIFQELPQDVPGFHQLEARRQQLNELKESIAWEDQDDGRQRATIGQGELWLTSNVEVALAEVGVQRESLVDRGLKFIRRQSDDGASYYLVNHTANAIDTSIPLQTQASYVTILNPQDGSQGLAVISTQDNTTSVRVALAPGEAWILKGSDEKPTNMADWPYFEPEGESIVLDEDWQLTFTQGGPELLSDQTLSQLTSWTELPDAKAARFSGTAEYQTTFTLDEKSADDYLLQLGDVRESARVWVNDQEVGILWSVPFQARIGEYLKEGENTIRVEVANLMANRIRDLDQRGITWRNYHEINFVNLEYQPFDASGWEPQPSGLLGPVQVTPLKKTRN</sequence>
<accession>A0AA49GR77</accession>
<reference evidence="3" key="1">
    <citation type="journal article" date="2023" name="Comput. Struct. Biotechnol. J.">
        <title>Discovery of a novel marine Bacteroidetes with a rich repertoire of carbohydrate-active enzymes.</title>
        <authorList>
            <person name="Chen B."/>
            <person name="Liu G."/>
            <person name="Chen Q."/>
            <person name="Wang H."/>
            <person name="Liu L."/>
            <person name="Tang K."/>
        </authorList>
    </citation>
    <scope>NUCLEOTIDE SEQUENCE</scope>
    <source>
        <strain evidence="3">TK19036</strain>
    </source>
</reference>
<reference evidence="3" key="2">
    <citation type="journal article" date="2024" name="Antonie Van Leeuwenhoek">
        <title>Roseihalotalea indica gen. nov., sp. nov., a halophilic Bacteroidetes from mesopelagic Southwest Indian Ocean with higher carbohydrate metabolic potential.</title>
        <authorList>
            <person name="Chen B."/>
            <person name="Zhang M."/>
            <person name="Lin D."/>
            <person name="Ye J."/>
            <person name="Tang K."/>
        </authorList>
    </citation>
    <scope>NUCLEOTIDE SEQUENCE</scope>
    <source>
        <strain evidence="3">TK19036</strain>
    </source>
</reference>
<protein>
    <submittedName>
        <fullName evidence="3">Glycosyl hydrolase</fullName>
    </submittedName>
</protein>
<dbReference type="GO" id="GO:0005975">
    <property type="term" value="P:carbohydrate metabolic process"/>
    <property type="evidence" value="ECO:0007669"/>
    <property type="project" value="InterPro"/>
</dbReference>
<dbReference type="InterPro" id="IPR053161">
    <property type="entry name" value="Ulvan_degrading_GH"/>
</dbReference>
<comment type="similarity">
    <text evidence="1">Belongs to the glycosyl hydrolase 2 family.</text>
</comment>
<dbReference type="NCBIfam" id="NF045579">
    <property type="entry name" value="rhamnoside_JR"/>
    <property type="match status" value="1"/>
</dbReference>
<gene>
    <name evidence="3" type="ORF">K4G66_25660</name>
</gene>
<name>A0AA49GR77_9BACT</name>
<dbReference type="AlphaFoldDB" id="A0AA49GR77"/>
<evidence type="ECO:0000256" key="1">
    <source>
        <dbReference type="ARBA" id="ARBA00007401"/>
    </source>
</evidence>
<feature type="domain" description="Glycosyl hydrolases family 2 sugar binding" evidence="2">
    <location>
        <begin position="803"/>
        <end position="881"/>
    </location>
</feature>
<dbReference type="GO" id="GO:0004553">
    <property type="term" value="F:hydrolase activity, hydrolyzing O-glycosyl compounds"/>
    <property type="evidence" value="ECO:0007669"/>
    <property type="project" value="InterPro"/>
</dbReference>
<keyword evidence="3" id="KW-0378">Hydrolase</keyword>
<dbReference type="InterPro" id="IPR008979">
    <property type="entry name" value="Galactose-bd-like_sf"/>
</dbReference>
<dbReference type="Pfam" id="PF02837">
    <property type="entry name" value="Glyco_hydro_2_N"/>
    <property type="match status" value="1"/>
</dbReference>
<evidence type="ECO:0000259" key="2">
    <source>
        <dbReference type="Pfam" id="PF02837"/>
    </source>
</evidence>
<dbReference type="InterPro" id="IPR029062">
    <property type="entry name" value="Class_I_gatase-like"/>
</dbReference>
<proteinExistence type="inferred from homology"/>
<dbReference type="Pfam" id="PF17132">
    <property type="entry name" value="Glyco_hydro_106"/>
    <property type="match status" value="2"/>
</dbReference>
<dbReference type="Gene3D" id="2.60.120.260">
    <property type="entry name" value="Galactose-binding domain-like"/>
    <property type="match status" value="1"/>
</dbReference>
<evidence type="ECO:0000313" key="3">
    <source>
        <dbReference type="EMBL" id="WKN35759.1"/>
    </source>
</evidence>
<dbReference type="PANTHER" id="PTHR36848">
    <property type="entry name" value="DNA-BINDING PROTEIN (PUTATIVE SECRETED PROTEIN)-RELATED"/>
    <property type="match status" value="1"/>
</dbReference>